<evidence type="ECO:0000313" key="3">
    <source>
        <dbReference type="Proteomes" id="UP000215509"/>
    </source>
</evidence>
<proteinExistence type="predicted"/>
<dbReference type="Pfam" id="PF13672">
    <property type="entry name" value="PP2C_2"/>
    <property type="match status" value="1"/>
</dbReference>
<dbReference type="SMART" id="SM00331">
    <property type="entry name" value="PP2C_SIG"/>
    <property type="match status" value="1"/>
</dbReference>
<dbReference type="OrthoDB" id="9801841at2"/>
<dbReference type="RefSeq" id="WP_094013132.1">
    <property type="nucleotide sequence ID" value="NZ_NMQW01000002.1"/>
</dbReference>
<gene>
    <name evidence="2" type="ORF">CF651_01865</name>
</gene>
<dbReference type="AlphaFoldDB" id="A0A229UWP6"/>
<name>A0A229UWP6_9BACL</name>
<dbReference type="Proteomes" id="UP000215509">
    <property type="component" value="Unassembled WGS sequence"/>
</dbReference>
<evidence type="ECO:0000259" key="1">
    <source>
        <dbReference type="PROSITE" id="PS51746"/>
    </source>
</evidence>
<dbReference type="CDD" id="cd00143">
    <property type="entry name" value="PP2Cc"/>
    <property type="match status" value="1"/>
</dbReference>
<dbReference type="SUPFAM" id="SSF81606">
    <property type="entry name" value="PP2C-like"/>
    <property type="match status" value="1"/>
</dbReference>
<dbReference type="PROSITE" id="PS51746">
    <property type="entry name" value="PPM_2"/>
    <property type="match status" value="1"/>
</dbReference>
<dbReference type="SMART" id="SM00332">
    <property type="entry name" value="PP2Cc"/>
    <property type="match status" value="1"/>
</dbReference>
<dbReference type="InterPro" id="IPR036457">
    <property type="entry name" value="PPM-type-like_dom_sf"/>
</dbReference>
<dbReference type="Gene3D" id="3.60.40.10">
    <property type="entry name" value="PPM-type phosphatase domain"/>
    <property type="match status" value="1"/>
</dbReference>
<dbReference type="EMBL" id="NMQW01000002">
    <property type="protein sequence ID" value="OXM87882.1"/>
    <property type="molecule type" value="Genomic_DNA"/>
</dbReference>
<comment type="caution">
    <text evidence="2">The sequence shown here is derived from an EMBL/GenBank/DDBJ whole genome shotgun (WGS) entry which is preliminary data.</text>
</comment>
<sequence length="291" mass="33105">MKTTFAVHWQYGVATHAGWFGTRNDDRSLLRIGATNEGEPYAVAVIADGMGGIGDGSLASDCAIEGVRQWLDTRLSGILELKDIWSQLDASVERLFYDINIQLLQLGKEAGTQMGTTLTLLFLLRETYYVCHVGDCRIYQFGSRLSPFMQLTKDQTWTAEQVRKRRISREAARNHAKRHVLLQSLGLQDCPKLVKRRGFYDPNHLFLLCSDGLYDRLPNSRIASILRQAELSKSDLQQLSERLVDSALDSQAIDNISVMLLRPLHSHLSAGQRIWHRMKNLHMLLPVTWRK</sequence>
<reference evidence="2 3" key="1">
    <citation type="submission" date="2017-07" db="EMBL/GenBank/DDBJ databases">
        <title>Genome sequencing and assembly of Paenibacillus rigui.</title>
        <authorList>
            <person name="Mayilraj S."/>
        </authorList>
    </citation>
    <scope>NUCLEOTIDE SEQUENCE [LARGE SCALE GENOMIC DNA]</scope>
    <source>
        <strain evidence="2 3">JCM 16352</strain>
    </source>
</reference>
<dbReference type="InterPro" id="IPR001932">
    <property type="entry name" value="PPM-type_phosphatase-like_dom"/>
</dbReference>
<keyword evidence="3" id="KW-1185">Reference proteome</keyword>
<evidence type="ECO:0000313" key="2">
    <source>
        <dbReference type="EMBL" id="OXM87882.1"/>
    </source>
</evidence>
<accession>A0A229UWP6</accession>
<protein>
    <recommendedName>
        <fullName evidence="1">PPM-type phosphatase domain-containing protein</fullName>
    </recommendedName>
</protein>
<feature type="domain" description="PPM-type phosphatase" evidence="1">
    <location>
        <begin position="10"/>
        <end position="263"/>
    </location>
</feature>
<organism evidence="2 3">
    <name type="scientific">Paenibacillus rigui</name>
    <dbReference type="NCBI Taxonomy" id="554312"/>
    <lineage>
        <taxon>Bacteria</taxon>
        <taxon>Bacillati</taxon>
        <taxon>Bacillota</taxon>
        <taxon>Bacilli</taxon>
        <taxon>Bacillales</taxon>
        <taxon>Paenibacillaceae</taxon>
        <taxon>Paenibacillus</taxon>
    </lineage>
</organism>